<feature type="non-terminal residue" evidence="1">
    <location>
        <position position="63"/>
    </location>
</feature>
<gene>
    <name evidence="1" type="ORF">B0T18DRAFT_418582</name>
</gene>
<comment type="caution">
    <text evidence="1">The sequence shown here is derived from an EMBL/GenBank/DDBJ whole genome shotgun (WGS) entry which is preliminary data.</text>
</comment>
<dbReference type="Proteomes" id="UP001172155">
    <property type="component" value="Unassembled WGS sequence"/>
</dbReference>
<proteinExistence type="predicted"/>
<protein>
    <submittedName>
        <fullName evidence="1">Uncharacterized protein</fullName>
    </submittedName>
</protein>
<name>A0AA40JZQ9_9PEZI</name>
<sequence>MAVRTVSGAASRADDLLEQDETVWTQPSKPAQRLQIAILGASGSGKTAMIQCVFHPIIPPAAA</sequence>
<dbReference type="EMBL" id="JAUKUD010000006">
    <property type="protein sequence ID" value="KAK0740731.1"/>
    <property type="molecule type" value="Genomic_DNA"/>
</dbReference>
<accession>A0AA40JZQ9</accession>
<dbReference type="AlphaFoldDB" id="A0AA40JZQ9"/>
<evidence type="ECO:0000313" key="2">
    <source>
        <dbReference type="Proteomes" id="UP001172155"/>
    </source>
</evidence>
<keyword evidence="2" id="KW-1185">Reference proteome</keyword>
<evidence type="ECO:0000313" key="1">
    <source>
        <dbReference type="EMBL" id="KAK0740731.1"/>
    </source>
</evidence>
<organism evidence="1 2">
    <name type="scientific">Schizothecium vesticola</name>
    <dbReference type="NCBI Taxonomy" id="314040"/>
    <lineage>
        <taxon>Eukaryota</taxon>
        <taxon>Fungi</taxon>
        <taxon>Dikarya</taxon>
        <taxon>Ascomycota</taxon>
        <taxon>Pezizomycotina</taxon>
        <taxon>Sordariomycetes</taxon>
        <taxon>Sordariomycetidae</taxon>
        <taxon>Sordariales</taxon>
        <taxon>Schizotheciaceae</taxon>
        <taxon>Schizothecium</taxon>
    </lineage>
</organism>
<reference evidence="1" key="1">
    <citation type="submission" date="2023-06" db="EMBL/GenBank/DDBJ databases">
        <title>Genome-scale phylogeny and comparative genomics of the fungal order Sordariales.</title>
        <authorList>
            <consortium name="Lawrence Berkeley National Laboratory"/>
            <person name="Hensen N."/>
            <person name="Bonometti L."/>
            <person name="Westerberg I."/>
            <person name="Brannstrom I.O."/>
            <person name="Guillou S."/>
            <person name="Cros-Aarteil S."/>
            <person name="Calhoun S."/>
            <person name="Haridas S."/>
            <person name="Kuo A."/>
            <person name="Mondo S."/>
            <person name="Pangilinan J."/>
            <person name="Riley R."/>
            <person name="LaButti K."/>
            <person name="Andreopoulos B."/>
            <person name="Lipzen A."/>
            <person name="Chen C."/>
            <person name="Yanf M."/>
            <person name="Daum C."/>
            <person name="Ng V."/>
            <person name="Clum A."/>
            <person name="Steindorff A."/>
            <person name="Ohm R."/>
            <person name="Martin F."/>
            <person name="Silar P."/>
            <person name="Natvig D."/>
            <person name="Lalanne C."/>
            <person name="Gautier V."/>
            <person name="Ament-velasquez S.L."/>
            <person name="Kruys A."/>
            <person name="Hutchinson M.I."/>
            <person name="Powell A.J."/>
            <person name="Barry K."/>
            <person name="Miller A.N."/>
            <person name="Grigoriev I.V."/>
            <person name="Debuchy R."/>
            <person name="Gladieux P."/>
            <person name="Thoren M.H."/>
            <person name="Johannesson H."/>
        </authorList>
    </citation>
    <scope>NUCLEOTIDE SEQUENCE</scope>
    <source>
        <strain evidence="1">SMH3187-1</strain>
    </source>
</reference>